<evidence type="ECO:0000313" key="2">
    <source>
        <dbReference type="Proteomes" id="UP000054815"/>
    </source>
</evidence>
<dbReference type="Proteomes" id="UP000054815">
    <property type="component" value="Unassembled WGS sequence"/>
</dbReference>
<protein>
    <submittedName>
        <fullName evidence="1">Uncharacterized protein</fullName>
    </submittedName>
</protein>
<dbReference type="AlphaFoldDB" id="A0A0V0XTA8"/>
<accession>A0A0V0XTA8</accession>
<organism evidence="1 2">
    <name type="scientific">Trichinella pseudospiralis</name>
    <name type="common">Parasitic roundworm</name>
    <dbReference type="NCBI Taxonomy" id="6337"/>
    <lineage>
        <taxon>Eukaryota</taxon>
        <taxon>Metazoa</taxon>
        <taxon>Ecdysozoa</taxon>
        <taxon>Nematoda</taxon>
        <taxon>Enoplea</taxon>
        <taxon>Dorylaimia</taxon>
        <taxon>Trichinellida</taxon>
        <taxon>Trichinellidae</taxon>
        <taxon>Trichinella</taxon>
    </lineage>
</organism>
<name>A0A0V0XTA8_TRIPS</name>
<dbReference type="EMBL" id="JYDU01000149">
    <property type="protein sequence ID" value="KRX91004.1"/>
    <property type="molecule type" value="Genomic_DNA"/>
</dbReference>
<evidence type="ECO:0000313" key="1">
    <source>
        <dbReference type="EMBL" id="KRX91004.1"/>
    </source>
</evidence>
<comment type="caution">
    <text evidence="1">The sequence shown here is derived from an EMBL/GenBank/DDBJ whole genome shotgun (WGS) entry which is preliminary data.</text>
</comment>
<gene>
    <name evidence="1" type="ORF">T4E_1016</name>
</gene>
<reference evidence="1 2" key="1">
    <citation type="submission" date="2015-01" db="EMBL/GenBank/DDBJ databases">
        <title>Evolution of Trichinella species and genotypes.</title>
        <authorList>
            <person name="Korhonen P.K."/>
            <person name="Edoardo P."/>
            <person name="Giuseppe L.R."/>
            <person name="Gasser R.B."/>
        </authorList>
    </citation>
    <scope>NUCLEOTIDE SEQUENCE [LARGE SCALE GENOMIC DNA]</scope>
    <source>
        <strain evidence="1">ISS141</strain>
    </source>
</reference>
<sequence length="110" mass="12089">MFGLFVKAELLDELAHLSHRPSLYVRFCRLHQYWIVTKRRQAESASHILFITVLANFINIPICTTYSSFSNFGGGTSDGDGNATTFTGALFASSETTADASSSFLPVSMQ</sequence>
<proteinExistence type="predicted"/>